<comment type="caution">
    <text evidence="1">The sequence shown here is derived from an EMBL/GenBank/DDBJ whole genome shotgun (WGS) entry which is preliminary data.</text>
</comment>
<protein>
    <submittedName>
        <fullName evidence="1">Uncharacterized protein</fullName>
    </submittedName>
</protein>
<evidence type="ECO:0000313" key="1">
    <source>
        <dbReference type="EMBL" id="KAH7910509.1"/>
    </source>
</evidence>
<accession>A0ACB8AAN8</accession>
<evidence type="ECO:0000313" key="2">
    <source>
        <dbReference type="Proteomes" id="UP000790377"/>
    </source>
</evidence>
<reference evidence="1" key="1">
    <citation type="journal article" date="2021" name="New Phytol.">
        <title>Evolutionary innovations through gain and loss of genes in the ectomycorrhizal Boletales.</title>
        <authorList>
            <person name="Wu G."/>
            <person name="Miyauchi S."/>
            <person name="Morin E."/>
            <person name="Kuo A."/>
            <person name="Drula E."/>
            <person name="Varga T."/>
            <person name="Kohler A."/>
            <person name="Feng B."/>
            <person name="Cao Y."/>
            <person name="Lipzen A."/>
            <person name="Daum C."/>
            <person name="Hundley H."/>
            <person name="Pangilinan J."/>
            <person name="Johnson J."/>
            <person name="Barry K."/>
            <person name="LaButti K."/>
            <person name="Ng V."/>
            <person name="Ahrendt S."/>
            <person name="Min B."/>
            <person name="Choi I.G."/>
            <person name="Park H."/>
            <person name="Plett J.M."/>
            <person name="Magnuson J."/>
            <person name="Spatafora J.W."/>
            <person name="Nagy L.G."/>
            <person name="Henrissat B."/>
            <person name="Grigoriev I.V."/>
            <person name="Yang Z.L."/>
            <person name="Xu J."/>
            <person name="Martin F.M."/>
        </authorList>
    </citation>
    <scope>NUCLEOTIDE SEQUENCE</scope>
    <source>
        <strain evidence="1">ATCC 28755</strain>
    </source>
</reference>
<keyword evidence="2" id="KW-1185">Reference proteome</keyword>
<organism evidence="1 2">
    <name type="scientific">Hygrophoropsis aurantiaca</name>
    <dbReference type="NCBI Taxonomy" id="72124"/>
    <lineage>
        <taxon>Eukaryota</taxon>
        <taxon>Fungi</taxon>
        <taxon>Dikarya</taxon>
        <taxon>Basidiomycota</taxon>
        <taxon>Agaricomycotina</taxon>
        <taxon>Agaricomycetes</taxon>
        <taxon>Agaricomycetidae</taxon>
        <taxon>Boletales</taxon>
        <taxon>Coniophorineae</taxon>
        <taxon>Hygrophoropsidaceae</taxon>
        <taxon>Hygrophoropsis</taxon>
    </lineage>
</organism>
<sequence length="332" mass="36965">MAHLLSRRHIPRLRGHQGLLEIVHGKKASRIHASTGKIAPKSVLLSGESEGTAEIFGVEVADRDTLTSTCTYPSVTIYGRGFCSTASIDTEYFRILYTRCAPKWNAPVATKGAFGVIKDIGHYALWRWDERRFASVRKAYNDSGESMMRAIPQVACMFIGGQHAMTAWRSVNLNIFHSAKGTVIMDYIYLSNADLKLSITAMDPFGVRMQFLTLLRKLNVVQQPIQKVVSYALEYFSRCGEDSWDCISEGCQKADHLLASASGRLDQPPIKSQHPQLSLCETSRPAKSHARTDPPTSADSIAVPKSAFYVDLVARDLKKIIEEARIAEFDEH</sequence>
<dbReference type="Proteomes" id="UP000790377">
    <property type="component" value="Unassembled WGS sequence"/>
</dbReference>
<proteinExistence type="predicted"/>
<dbReference type="EMBL" id="MU267710">
    <property type="protein sequence ID" value="KAH7910509.1"/>
    <property type="molecule type" value="Genomic_DNA"/>
</dbReference>
<gene>
    <name evidence="1" type="ORF">BJ138DRAFT_1101789</name>
</gene>
<name>A0ACB8AAN8_9AGAM</name>